<keyword evidence="4 11" id="KW-0547">Nucleotide-binding</keyword>
<sequence>MKIIEEAPYRFRIEQEGAMRVPGIVFASRSLLPDEHADMALVQVANVATLPGIVRASYAMPDVHWGYGFPIGGVAATDIDADGVVSPGGVGFDISCGVRLLVSNLDRERLQSKIRAVMDRLDVAIPRGVGTKGVWRLPNRGVLEDVLTGGARFAVQQGHGVARDLQRCEDGGMLKGADAAMVSERAIERGLGQIGSLGSGNHFLEVQAVERVYDTTAATQMGLSEGTVCVMIHTGSRGLGHQICTDHVHQMGNTMGRYGIQVPDRQLACVPVRSPEGQAYLAAMAAAANYGRANRQLLTEATRRVFEKQTATSLDLLYDVSHNLAKIEEHPVDGQMRTLCVHRKGATRSLPPHHPEVPTELAAVGQPVLIPGTMGTASYVLAGVPDNPAFFSTAHGAGRVQSRHQAARHTNAEALSRSLEDAGVLVRGKSRKGLAEEKPEAYKDIDAVIETSHLAGLARKVARLIPLGVVKG</sequence>
<dbReference type="InterPro" id="IPR001233">
    <property type="entry name" value="RtcB"/>
</dbReference>
<feature type="binding site" evidence="11">
    <location>
        <begin position="201"/>
        <end position="205"/>
    </location>
    <ligand>
        <name>GMP</name>
        <dbReference type="ChEBI" id="CHEBI:58115"/>
    </ligand>
</feature>
<evidence type="ECO:0000256" key="1">
    <source>
        <dbReference type="ARBA" id="ARBA00008071"/>
    </source>
</evidence>
<dbReference type="EC" id="6.5.1.-" evidence="13"/>
<comment type="caution">
    <text evidence="14">The sequence shown here is derived from an EMBL/GenBank/DDBJ whole genome shotgun (WGS) entry which is preliminary data.</text>
</comment>
<dbReference type="GO" id="GO:0170057">
    <property type="term" value="F:RNA ligase (GTP) activity"/>
    <property type="evidence" value="ECO:0007669"/>
    <property type="project" value="UniProtKB-EC"/>
</dbReference>
<evidence type="ECO:0000256" key="10">
    <source>
        <dbReference type="PIRSR" id="PIRSR601233-1"/>
    </source>
</evidence>
<dbReference type="PROSITE" id="PS01288">
    <property type="entry name" value="UPF0027"/>
    <property type="match status" value="1"/>
</dbReference>
<feature type="binding site" evidence="12">
    <location>
        <position position="202"/>
    </location>
    <ligand>
        <name>Mn(2+)</name>
        <dbReference type="ChEBI" id="CHEBI:29035"/>
        <label>1</label>
    </ligand>
</feature>
<comment type="cofactor">
    <cofactor evidence="12 13">
        <name>Mn(2+)</name>
        <dbReference type="ChEBI" id="CHEBI:29035"/>
    </cofactor>
    <text evidence="12 13">Binds 2 manganese ions per subunit.</text>
</comment>
<accession>A0A0I9UB18</accession>
<evidence type="ECO:0000256" key="5">
    <source>
        <dbReference type="ARBA" id="ARBA00022800"/>
    </source>
</evidence>
<dbReference type="FunFam" id="3.90.1860.10:FF:000001">
    <property type="entry name" value="tRNA-splicing ligase RtcB homolog"/>
    <property type="match status" value="1"/>
</dbReference>
<dbReference type="GO" id="GO:0046872">
    <property type="term" value="F:metal ion binding"/>
    <property type="evidence" value="ECO:0007669"/>
    <property type="project" value="UniProtKB-UniRule"/>
</dbReference>
<feature type="binding site" evidence="11">
    <location>
        <begin position="322"/>
        <end position="323"/>
    </location>
    <ligand>
        <name>GMP</name>
        <dbReference type="ChEBI" id="CHEBI:58115"/>
    </ligand>
</feature>
<dbReference type="SUPFAM" id="SSF103365">
    <property type="entry name" value="Hypothetical protein PH1602"/>
    <property type="match status" value="1"/>
</dbReference>
<organism evidence="14 15">
    <name type="scientific">Mycobacterium haemophilum</name>
    <dbReference type="NCBI Taxonomy" id="29311"/>
    <lineage>
        <taxon>Bacteria</taxon>
        <taxon>Bacillati</taxon>
        <taxon>Actinomycetota</taxon>
        <taxon>Actinomycetes</taxon>
        <taxon>Mycobacteriales</taxon>
        <taxon>Mycobacteriaceae</taxon>
        <taxon>Mycobacterium</taxon>
    </lineage>
</organism>
<dbReference type="PANTHER" id="PTHR11118">
    <property type="entry name" value="RNA-SPLICING LIGASE RTCB HOMOLOG"/>
    <property type="match status" value="1"/>
</dbReference>
<feature type="binding site" evidence="12">
    <location>
        <position position="93"/>
    </location>
    <ligand>
        <name>Mn(2+)</name>
        <dbReference type="ChEBI" id="CHEBI:29035"/>
        <label>1</label>
    </ligand>
</feature>
<name>A0A0I9UB18_9MYCO</name>
<evidence type="ECO:0000256" key="3">
    <source>
        <dbReference type="ARBA" id="ARBA00022723"/>
    </source>
</evidence>
<dbReference type="Pfam" id="PF01139">
    <property type="entry name" value="RtcB"/>
    <property type="match status" value="1"/>
</dbReference>
<dbReference type="GO" id="GO:0006396">
    <property type="term" value="P:RNA processing"/>
    <property type="evidence" value="ECO:0007669"/>
    <property type="project" value="InterPro"/>
</dbReference>
<dbReference type="Gene3D" id="3.90.1860.10">
    <property type="entry name" value="tRNA-splicing ligase RtcB"/>
    <property type="match status" value="1"/>
</dbReference>
<protein>
    <recommendedName>
        <fullName evidence="13">tRNA-splicing ligase RtcB</fullName>
        <ecNumber evidence="13">6.5.1.-</ecNumber>
    </recommendedName>
</protein>
<dbReference type="GO" id="GO:0042245">
    <property type="term" value="P:RNA repair"/>
    <property type="evidence" value="ECO:0007669"/>
    <property type="project" value="UniProtKB-KW"/>
</dbReference>
<dbReference type="InterPro" id="IPR036025">
    <property type="entry name" value="RtcB-like_sf"/>
</dbReference>
<evidence type="ECO:0000256" key="12">
    <source>
        <dbReference type="PIRSR" id="PIRSR601233-3"/>
    </source>
</evidence>
<feature type="binding site" evidence="12">
    <location>
        <position position="233"/>
    </location>
    <ligand>
        <name>Mn(2+)</name>
        <dbReference type="ChEBI" id="CHEBI:29035"/>
        <label>2</label>
    </ligand>
</feature>
<dbReference type="PATRIC" id="fig|29311.18.peg.3590"/>
<dbReference type="GO" id="GO:0005525">
    <property type="term" value="F:GTP binding"/>
    <property type="evidence" value="ECO:0007669"/>
    <property type="project" value="UniProtKB-KW"/>
</dbReference>
<keyword evidence="15" id="KW-1185">Reference proteome</keyword>
<evidence type="ECO:0000256" key="6">
    <source>
        <dbReference type="ARBA" id="ARBA00023134"/>
    </source>
</evidence>
<comment type="similarity">
    <text evidence="1 13">Belongs to the RtcB family.</text>
</comment>
<evidence type="ECO:0000256" key="9">
    <source>
        <dbReference type="ARBA" id="ARBA00049514"/>
    </source>
</evidence>
<dbReference type="EMBL" id="LDPR01000002">
    <property type="protein sequence ID" value="KLO38563.1"/>
    <property type="molecule type" value="Genomic_DNA"/>
</dbReference>
<comment type="catalytic activity">
    <reaction evidence="8">
        <text>a 3'-end 3'-phospho-ribonucleotide-RNA + a 5'-end dephospho-ribonucleoside-RNA + GTP = a ribonucleotidyl-ribonucleotide-RNA + GMP + diphosphate</text>
        <dbReference type="Rhea" id="RHEA:68076"/>
        <dbReference type="Rhea" id="RHEA-COMP:10463"/>
        <dbReference type="Rhea" id="RHEA-COMP:13936"/>
        <dbReference type="Rhea" id="RHEA-COMP:17355"/>
        <dbReference type="ChEBI" id="CHEBI:33019"/>
        <dbReference type="ChEBI" id="CHEBI:37565"/>
        <dbReference type="ChEBI" id="CHEBI:58115"/>
        <dbReference type="ChEBI" id="CHEBI:83062"/>
        <dbReference type="ChEBI" id="CHEBI:138284"/>
        <dbReference type="ChEBI" id="CHEBI:173118"/>
        <dbReference type="EC" id="6.5.1.8"/>
    </reaction>
</comment>
<dbReference type="Proteomes" id="UP000036334">
    <property type="component" value="Unassembled WGS sequence"/>
</dbReference>
<keyword evidence="7 12" id="KW-0464">Manganese</keyword>
<feature type="binding site" evidence="11">
    <location>
        <begin position="371"/>
        <end position="374"/>
    </location>
    <ligand>
        <name>GMP</name>
        <dbReference type="ChEBI" id="CHEBI:58115"/>
    </ligand>
</feature>
<evidence type="ECO:0000256" key="8">
    <source>
        <dbReference type="ARBA" id="ARBA00047746"/>
    </source>
</evidence>
<feature type="binding site" evidence="11">
    <location>
        <begin position="395"/>
        <end position="398"/>
    </location>
    <ligand>
        <name>GMP</name>
        <dbReference type="ChEBI" id="CHEBI:58115"/>
    </ligand>
</feature>
<evidence type="ECO:0000313" key="15">
    <source>
        <dbReference type="Proteomes" id="UP000036334"/>
    </source>
</evidence>
<evidence type="ECO:0000256" key="11">
    <source>
        <dbReference type="PIRSR" id="PIRSR601233-2"/>
    </source>
</evidence>
<feature type="binding site" evidence="11">
    <location>
        <position position="471"/>
    </location>
    <ligand>
        <name>GMP</name>
        <dbReference type="ChEBI" id="CHEBI:58115"/>
    </ligand>
</feature>
<gene>
    <name evidence="13" type="primary">rtcB</name>
    <name evidence="14" type="ORF">ABH38_04100</name>
</gene>
<proteinExistence type="inferred from homology"/>
<reference evidence="14 15" key="1">
    <citation type="submission" date="2015-05" db="EMBL/GenBank/DDBJ databases">
        <title>Genome sequence of Mycobacterium haemophilum.</title>
        <authorList>
            <person name="Greninger A.L."/>
            <person name="Cunningham G."/>
            <person name="Miller S."/>
        </authorList>
    </citation>
    <scope>NUCLEOTIDE SEQUENCE [LARGE SCALE GENOMIC DNA]</scope>
    <source>
        <strain evidence="15">UC1</strain>
    </source>
</reference>
<dbReference type="STRING" id="1202450.B586_06115"/>
<feature type="active site" description="GMP-histidine intermediate" evidence="10">
    <location>
        <position position="395"/>
    </location>
</feature>
<dbReference type="PANTHER" id="PTHR11118:SF1">
    <property type="entry name" value="RNA-SPLICING LIGASE RTCB HOMOLOG"/>
    <property type="match status" value="1"/>
</dbReference>
<dbReference type="AlphaFoldDB" id="A0A0I9UB18"/>
<comment type="catalytic activity">
    <reaction evidence="9">
        <text>a 3'-end 2',3'-cyclophospho-ribonucleotide-RNA + a 5'-end dephospho-ribonucleoside-RNA + GTP + H2O = a ribonucleotidyl-ribonucleotide-RNA + GMP + diphosphate + H(+)</text>
        <dbReference type="Rhea" id="RHEA:68080"/>
        <dbReference type="Rhea" id="RHEA-COMP:10464"/>
        <dbReference type="Rhea" id="RHEA-COMP:13936"/>
        <dbReference type="Rhea" id="RHEA-COMP:17355"/>
        <dbReference type="ChEBI" id="CHEBI:15377"/>
        <dbReference type="ChEBI" id="CHEBI:15378"/>
        <dbReference type="ChEBI" id="CHEBI:33019"/>
        <dbReference type="ChEBI" id="CHEBI:37565"/>
        <dbReference type="ChEBI" id="CHEBI:58115"/>
        <dbReference type="ChEBI" id="CHEBI:83064"/>
        <dbReference type="ChEBI" id="CHEBI:138284"/>
        <dbReference type="ChEBI" id="CHEBI:173118"/>
        <dbReference type="EC" id="6.5.1.8"/>
    </reaction>
</comment>
<feature type="binding site" evidence="11">
    <location>
        <position position="378"/>
    </location>
    <ligand>
        <name>GMP</name>
        <dbReference type="ChEBI" id="CHEBI:58115"/>
    </ligand>
</feature>
<evidence type="ECO:0000256" key="13">
    <source>
        <dbReference type="RuleBase" id="RU371113"/>
    </source>
</evidence>
<dbReference type="GO" id="GO:0003972">
    <property type="term" value="F:RNA ligase (ATP) activity"/>
    <property type="evidence" value="ECO:0007669"/>
    <property type="project" value="TreeGrafter"/>
</dbReference>
<evidence type="ECO:0000313" key="14">
    <source>
        <dbReference type="EMBL" id="KLO38563.1"/>
    </source>
</evidence>
<keyword evidence="5" id="KW-0692">RNA repair</keyword>
<evidence type="ECO:0000256" key="4">
    <source>
        <dbReference type="ARBA" id="ARBA00022741"/>
    </source>
</evidence>
<comment type="subunit">
    <text evidence="13">Monomer.</text>
</comment>
<feature type="binding site" evidence="12">
    <location>
        <position position="322"/>
    </location>
    <ligand>
        <name>Mn(2+)</name>
        <dbReference type="ChEBI" id="CHEBI:29035"/>
        <label>2</label>
    </ligand>
</feature>
<evidence type="ECO:0000256" key="7">
    <source>
        <dbReference type="ARBA" id="ARBA00023211"/>
    </source>
</evidence>
<evidence type="ECO:0000256" key="2">
    <source>
        <dbReference type="ARBA" id="ARBA00022598"/>
    </source>
</evidence>
<keyword evidence="6 11" id="KW-0342">GTP-binding</keyword>
<keyword evidence="3 12" id="KW-0479">Metal-binding</keyword>
<keyword evidence="2 13" id="KW-0436">Ligase</keyword>